<reference evidence="2" key="1">
    <citation type="submission" date="2021-03" db="EMBL/GenBank/DDBJ databases">
        <title>Draft genome sequence of rust myrtle Austropuccinia psidii MF-1, a brazilian biotype.</title>
        <authorList>
            <person name="Quecine M.C."/>
            <person name="Pachon D.M.R."/>
            <person name="Bonatelli M.L."/>
            <person name="Correr F.H."/>
            <person name="Franceschini L.M."/>
            <person name="Leite T.F."/>
            <person name="Margarido G.R.A."/>
            <person name="Almeida C.A."/>
            <person name="Ferrarezi J.A."/>
            <person name="Labate C.A."/>
        </authorList>
    </citation>
    <scope>NUCLEOTIDE SEQUENCE</scope>
    <source>
        <strain evidence="2">MF-1</strain>
    </source>
</reference>
<feature type="region of interest" description="Disordered" evidence="1">
    <location>
        <begin position="100"/>
        <end position="127"/>
    </location>
</feature>
<protein>
    <submittedName>
        <fullName evidence="2">Uncharacterized protein</fullName>
    </submittedName>
</protein>
<sequence length="222" mass="25115">MVTINNILNVFINESIRLEPGIVIQTPQYPQGCRVFVRVGCLLGDLVANHKVAGFAAHSDTQFCSWCDSPKADIQQLQVERLQQKWNRWKWDFEKVELNENEDQEHDSGDDCEMQDGNKSAQEGPSWQKANKMMSALSNVKVPFGVTHIPQWLGQEKEGKIKASEWQSLFSIYLPLAEINILLGDIDKLLEKPNETGKNCILINSFSALVACTHFGSMINHK</sequence>
<evidence type="ECO:0000313" key="2">
    <source>
        <dbReference type="EMBL" id="MBW0550975.1"/>
    </source>
</evidence>
<gene>
    <name evidence="2" type="ORF">O181_090690</name>
</gene>
<accession>A0A9Q3IWA4</accession>
<proteinExistence type="predicted"/>
<comment type="caution">
    <text evidence="2">The sequence shown here is derived from an EMBL/GenBank/DDBJ whole genome shotgun (WGS) entry which is preliminary data.</text>
</comment>
<feature type="compositionally biased region" description="Acidic residues" evidence="1">
    <location>
        <begin position="100"/>
        <end position="114"/>
    </location>
</feature>
<organism evidence="2 3">
    <name type="scientific">Austropuccinia psidii MF-1</name>
    <dbReference type="NCBI Taxonomy" id="1389203"/>
    <lineage>
        <taxon>Eukaryota</taxon>
        <taxon>Fungi</taxon>
        <taxon>Dikarya</taxon>
        <taxon>Basidiomycota</taxon>
        <taxon>Pucciniomycotina</taxon>
        <taxon>Pucciniomycetes</taxon>
        <taxon>Pucciniales</taxon>
        <taxon>Sphaerophragmiaceae</taxon>
        <taxon>Austropuccinia</taxon>
    </lineage>
</organism>
<keyword evidence="3" id="KW-1185">Reference proteome</keyword>
<dbReference type="EMBL" id="AVOT02056676">
    <property type="protein sequence ID" value="MBW0550975.1"/>
    <property type="molecule type" value="Genomic_DNA"/>
</dbReference>
<feature type="compositionally biased region" description="Polar residues" evidence="1">
    <location>
        <begin position="117"/>
        <end position="127"/>
    </location>
</feature>
<evidence type="ECO:0000256" key="1">
    <source>
        <dbReference type="SAM" id="MobiDB-lite"/>
    </source>
</evidence>
<evidence type="ECO:0000313" key="3">
    <source>
        <dbReference type="Proteomes" id="UP000765509"/>
    </source>
</evidence>
<dbReference type="AlphaFoldDB" id="A0A9Q3IWA4"/>
<name>A0A9Q3IWA4_9BASI</name>
<dbReference type="Proteomes" id="UP000765509">
    <property type="component" value="Unassembled WGS sequence"/>
</dbReference>